<feature type="domain" description="SLH" evidence="1">
    <location>
        <begin position="210"/>
        <end position="269"/>
    </location>
</feature>
<feature type="domain" description="SLH" evidence="1">
    <location>
        <begin position="144"/>
        <end position="207"/>
    </location>
</feature>
<dbReference type="EMBL" id="JAPDIA010000003">
    <property type="protein sequence ID" value="MDG0810174.1"/>
    <property type="molecule type" value="Genomic_DNA"/>
</dbReference>
<dbReference type="PANTHER" id="PTHR43308">
    <property type="entry name" value="OUTER MEMBRANE PROTEIN ALPHA-RELATED"/>
    <property type="match status" value="1"/>
</dbReference>
<dbReference type="PANTHER" id="PTHR43308:SF5">
    <property type="entry name" value="S-LAYER PROTEIN _ PEPTIDOGLYCAN ENDO-BETA-N-ACETYLGLUCOSAMINIDASE"/>
    <property type="match status" value="1"/>
</dbReference>
<keyword evidence="3" id="KW-1185">Reference proteome</keyword>
<name>A0A9X4KXN6_9BACL</name>
<protein>
    <submittedName>
        <fullName evidence="2">S-layer homology domain-containing protein</fullName>
    </submittedName>
</protein>
<dbReference type="Proteomes" id="UP001153404">
    <property type="component" value="Unassembled WGS sequence"/>
</dbReference>
<organism evidence="2 3">
    <name type="scientific">Cohnella rhizosphaerae</name>
    <dbReference type="NCBI Taxonomy" id="1457232"/>
    <lineage>
        <taxon>Bacteria</taxon>
        <taxon>Bacillati</taxon>
        <taxon>Bacillota</taxon>
        <taxon>Bacilli</taxon>
        <taxon>Bacillales</taxon>
        <taxon>Paenibacillaceae</taxon>
        <taxon>Cohnella</taxon>
    </lineage>
</organism>
<evidence type="ECO:0000259" key="1">
    <source>
        <dbReference type="PROSITE" id="PS51272"/>
    </source>
</evidence>
<accession>A0A9X4KXN6</accession>
<proteinExistence type="predicted"/>
<dbReference type="RefSeq" id="WP_277531862.1">
    <property type="nucleotide sequence ID" value="NZ_JAPDIA010000003.1"/>
</dbReference>
<sequence length="336" mass="35880">MNGSSFELQVSVLDLADLASRLGVDMKNMKVNIWASKVAGSTRTGLERLAGAKGMKLIGQAVEFRITVSTGSRSLEVKDFGGTYMVRAIVLEDVKAGGSYTAVVYDPSASSLSFVPAVKGTRSDDKKQLSMRSPHNSIYAIMETTNRSFDDLIGHWAKDDVELLAAKQIVEGVSDTRFAPNGKITRAEFLALLVRAMGLRTQADPTAQVFADVPANAWFASEVAAGVKAGLARGVTEERFDPNALVSREQMALMLANALTLAGEPAKAGGYGYVLASFADEEQVSPWARSAAERIAAAGIMRGTADGRMLPKAFATRAEAASTLKRLLLAVHFIDQ</sequence>
<gene>
    <name evidence="2" type="ORF">OMP40_13055</name>
</gene>
<feature type="domain" description="SLH" evidence="1">
    <location>
        <begin position="275"/>
        <end position="336"/>
    </location>
</feature>
<evidence type="ECO:0000313" key="3">
    <source>
        <dbReference type="Proteomes" id="UP001153404"/>
    </source>
</evidence>
<dbReference type="PROSITE" id="PS51272">
    <property type="entry name" value="SLH"/>
    <property type="match status" value="3"/>
</dbReference>
<reference evidence="2" key="1">
    <citation type="submission" date="2022-10" db="EMBL/GenBank/DDBJ databases">
        <title>Comparative genomic analysis of Cohnella hashimotonis sp. nov., isolated from the International Space Station.</title>
        <authorList>
            <person name="Simpson A."/>
            <person name="Venkateswaran K."/>
        </authorList>
    </citation>
    <scope>NUCLEOTIDE SEQUENCE</scope>
    <source>
        <strain evidence="2">DSM 28161</strain>
    </source>
</reference>
<dbReference type="AlphaFoldDB" id="A0A9X4KXN6"/>
<dbReference type="InterPro" id="IPR001119">
    <property type="entry name" value="SLH_dom"/>
</dbReference>
<comment type="caution">
    <text evidence="2">The sequence shown here is derived from an EMBL/GenBank/DDBJ whole genome shotgun (WGS) entry which is preliminary data.</text>
</comment>
<evidence type="ECO:0000313" key="2">
    <source>
        <dbReference type="EMBL" id="MDG0810174.1"/>
    </source>
</evidence>
<dbReference type="InterPro" id="IPR051465">
    <property type="entry name" value="Cell_Envelope_Struct_Comp"/>
</dbReference>
<dbReference type="Pfam" id="PF00395">
    <property type="entry name" value="SLH"/>
    <property type="match status" value="3"/>
</dbReference>